<reference evidence="2 3" key="1">
    <citation type="submission" date="2024-09" db="EMBL/GenBank/DDBJ databases">
        <title>Chromosome-scale assembly of Riccia sorocarpa.</title>
        <authorList>
            <person name="Paukszto L."/>
        </authorList>
    </citation>
    <scope>NUCLEOTIDE SEQUENCE [LARGE SCALE GENOMIC DNA]</scope>
    <source>
        <strain evidence="2">LP-2024</strain>
        <tissue evidence="2">Aerial parts of the thallus</tissue>
    </source>
</reference>
<proteinExistence type="predicted"/>
<evidence type="ECO:0000313" key="2">
    <source>
        <dbReference type="EMBL" id="KAL3688307.1"/>
    </source>
</evidence>
<dbReference type="InterPro" id="IPR057191">
    <property type="entry name" value="DUF7869"/>
</dbReference>
<evidence type="ECO:0000313" key="3">
    <source>
        <dbReference type="Proteomes" id="UP001633002"/>
    </source>
</evidence>
<evidence type="ECO:0000259" key="1">
    <source>
        <dbReference type="Pfam" id="PF25273"/>
    </source>
</evidence>
<dbReference type="EMBL" id="JBJQOH010000004">
    <property type="protein sequence ID" value="KAL3688307.1"/>
    <property type="molecule type" value="Genomic_DNA"/>
</dbReference>
<keyword evidence="3" id="KW-1185">Reference proteome</keyword>
<dbReference type="Proteomes" id="UP001633002">
    <property type="component" value="Unassembled WGS sequence"/>
</dbReference>
<accession>A0ABD3H9X7</accession>
<comment type="caution">
    <text evidence="2">The sequence shown here is derived from an EMBL/GenBank/DDBJ whole genome shotgun (WGS) entry which is preliminary data.</text>
</comment>
<name>A0ABD3H9X7_9MARC</name>
<organism evidence="2 3">
    <name type="scientific">Riccia sorocarpa</name>
    <dbReference type="NCBI Taxonomy" id="122646"/>
    <lineage>
        <taxon>Eukaryota</taxon>
        <taxon>Viridiplantae</taxon>
        <taxon>Streptophyta</taxon>
        <taxon>Embryophyta</taxon>
        <taxon>Marchantiophyta</taxon>
        <taxon>Marchantiopsida</taxon>
        <taxon>Marchantiidae</taxon>
        <taxon>Marchantiales</taxon>
        <taxon>Ricciaceae</taxon>
        <taxon>Riccia</taxon>
    </lineage>
</organism>
<feature type="domain" description="DUF7869" evidence="1">
    <location>
        <begin position="1"/>
        <end position="100"/>
    </location>
</feature>
<dbReference type="Pfam" id="PF25273">
    <property type="entry name" value="DUF7869"/>
    <property type="match status" value="1"/>
</dbReference>
<dbReference type="PANTHER" id="PTHR33153:SF3">
    <property type="entry name" value="TRAFFICKING PROTEIN PARTICLE COMPLEX SUBUNIT 11 DOMAIN-CONTAINING PROTEIN"/>
    <property type="match status" value="1"/>
</dbReference>
<dbReference type="AlphaFoldDB" id="A0ABD3H9X7"/>
<sequence length="275" mass="31792">MLVEKKIFRKIKVGFLIVGHTHDHVDPMFSRFSVATREKKAFTMPQMQQVIQEAYVPSPIFELLEKTWDFKTIVQSRPSPVLPLHDVTFNQQFKITLGGDNWTKKFSTDETWEPTGTRRARPGTAEHDSIHHIGDIKDLAYGHMVSMLEEDEKSFWISKVFNIKSTTIDGESNEVEIHWFTTESTDPYVGKYYLEKKRDSGRGRVTLFRQTLIFPDIRILAFDFSLTTTSRLRKTTVSQIRTQLFRLEHEVVVECGVCNADSPEDDDTGPQEQDS</sequence>
<dbReference type="PANTHER" id="PTHR33153">
    <property type="entry name" value="MYND-TYPE DOMAIN-CONTAINING PROTEIN"/>
    <property type="match status" value="1"/>
</dbReference>
<gene>
    <name evidence="2" type="ORF">R1sor_014616</name>
</gene>
<protein>
    <recommendedName>
        <fullName evidence="1">DUF7869 domain-containing protein</fullName>
    </recommendedName>
</protein>